<sequence>MTVRARRALFSADVVVADRLGPTSVLADLPSRVRVIDVGKRPGAHPVPQARINEILVAEAIAGNRVVRLKGGDPFLFGRGGEEVAACRARGIAVEVVPGVSSALAAPAAACVPVTHRGTASALLVVQGHDALPGLAVQAVVTRAATVAILMGVARLAEHVAVLLAAGASPTTPVAVVEQATTDDERTTFTTLERVVRTCAEAGVRSPAVVVLGDVADPALLGLDLHALDVPIAHEVAADAAGADTSAPSGAPAYAPHVDAAAREAEVAYA</sequence>
<evidence type="ECO:0000256" key="2">
    <source>
        <dbReference type="ARBA" id="ARBA00022603"/>
    </source>
</evidence>
<proteinExistence type="predicted"/>
<dbReference type="AlphaFoldDB" id="A0A9X5FEN8"/>
<dbReference type="InterPro" id="IPR000878">
    <property type="entry name" value="4pyrrol_Mease"/>
</dbReference>
<evidence type="ECO:0000256" key="5">
    <source>
        <dbReference type="ARBA" id="ARBA00023244"/>
    </source>
</evidence>
<feature type="domain" description="Tetrapyrrole methylase" evidence="6">
    <location>
        <begin position="1"/>
        <end position="194"/>
    </location>
</feature>
<dbReference type="InterPro" id="IPR006366">
    <property type="entry name" value="CobA/CysG_C"/>
</dbReference>
<name>A0A9X5FEN8_9MICO</name>
<evidence type="ECO:0000313" key="7">
    <source>
        <dbReference type="EMBL" id="NKX93912.1"/>
    </source>
</evidence>
<keyword evidence="2 7" id="KW-0489">Methyltransferase</keyword>
<dbReference type="InterPro" id="IPR014776">
    <property type="entry name" value="4pyrrole_Mease_sub2"/>
</dbReference>
<comment type="caution">
    <text evidence="7">The sequence shown here is derived from an EMBL/GenBank/DDBJ whole genome shotgun (WGS) entry which is preliminary data.</text>
</comment>
<evidence type="ECO:0000256" key="1">
    <source>
        <dbReference type="ARBA" id="ARBA00012162"/>
    </source>
</evidence>
<dbReference type="PANTHER" id="PTHR45790:SF3">
    <property type="entry name" value="S-ADENOSYL-L-METHIONINE-DEPENDENT UROPORPHYRINOGEN III METHYLTRANSFERASE, CHLOROPLASTIC"/>
    <property type="match status" value="1"/>
</dbReference>
<keyword evidence="4" id="KW-0949">S-adenosyl-L-methionine</keyword>
<evidence type="ECO:0000256" key="3">
    <source>
        <dbReference type="ARBA" id="ARBA00022679"/>
    </source>
</evidence>
<dbReference type="EC" id="2.1.1.107" evidence="1"/>
<dbReference type="EMBL" id="JAAXOW010000004">
    <property type="protein sequence ID" value="NKX93912.1"/>
    <property type="molecule type" value="Genomic_DNA"/>
</dbReference>
<organism evidence="7 8">
    <name type="scientific">Sanguibacter hominis ATCC BAA-789</name>
    <dbReference type="NCBI Taxonomy" id="1312740"/>
    <lineage>
        <taxon>Bacteria</taxon>
        <taxon>Bacillati</taxon>
        <taxon>Actinomycetota</taxon>
        <taxon>Actinomycetes</taxon>
        <taxon>Micrococcales</taxon>
        <taxon>Sanguibacteraceae</taxon>
        <taxon>Sanguibacter</taxon>
    </lineage>
</organism>
<keyword evidence="3 7" id="KW-0808">Transferase</keyword>
<dbReference type="InterPro" id="IPR014777">
    <property type="entry name" value="4pyrrole_Mease_sub1"/>
</dbReference>
<dbReference type="GO" id="GO:0032259">
    <property type="term" value="P:methylation"/>
    <property type="evidence" value="ECO:0007669"/>
    <property type="project" value="UniProtKB-KW"/>
</dbReference>
<keyword evidence="5" id="KW-0627">Porphyrin biosynthesis</keyword>
<evidence type="ECO:0000259" key="6">
    <source>
        <dbReference type="Pfam" id="PF00590"/>
    </source>
</evidence>
<dbReference type="PANTHER" id="PTHR45790">
    <property type="entry name" value="SIROHEME SYNTHASE-RELATED"/>
    <property type="match status" value="1"/>
</dbReference>
<dbReference type="Pfam" id="PF00590">
    <property type="entry name" value="TP_methylase"/>
    <property type="match status" value="1"/>
</dbReference>
<protein>
    <recommendedName>
        <fullName evidence="1">uroporphyrinogen-III C-methyltransferase</fullName>
        <ecNumber evidence="1">2.1.1.107</ecNumber>
    </recommendedName>
</protein>
<dbReference type="InterPro" id="IPR035996">
    <property type="entry name" value="4pyrrol_Methylase_sf"/>
</dbReference>
<dbReference type="GO" id="GO:0004851">
    <property type="term" value="F:uroporphyrin-III C-methyltransferase activity"/>
    <property type="evidence" value="ECO:0007669"/>
    <property type="project" value="UniProtKB-EC"/>
</dbReference>
<dbReference type="CDD" id="cd11642">
    <property type="entry name" value="SUMT"/>
    <property type="match status" value="1"/>
</dbReference>
<keyword evidence="8" id="KW-1185">Reference proteome</keyword>
<dbReference type="NCBIfam" id="TIGR01469">
    <property type="entry name" value="cobA_cysG_Cterm"/>
    <property type="match status" value="1"/>
</dbReference>
<dbReference type="Gene3D" id="3.30.950.10">
    <property type="entry name" value="Methyltransferase, Cobalt-precorrin-4 Transmethylase, Domain 2"/>
    <property type="match status" value="1"/>
</dbReference>
<dbReference type="Gene3D" id="3.40.1010.10">
    <property type="entry name" value="Cobalt-precorrin-4 Transmethylase, Domain 1"/>
    <property type="match status" value="1"/>
</dbReference>
<dbReference type="NCBIfam" id="NF004790">
    <property type="entry name" value="PRK06136.1"/>
    <property type="match status" value="1"/>
</dbReference>
<dbReference type="Proteomes" id="UP000774283">
    <property type="component" value="Unassembled WGS sequence"/>
</dbReference>
<reference evidence="7 8" key="1">
    <citation type="submission" date="2020-04" db="EMBL/GenBank/DDBJ databases">
        <title>MicrobeNet Type strains.</title>
        <authorList>
            <person name="Nicholson A.C."/>
        </authorList>
    </citation>
    <scope>NUCLEOTIDE SEQUENCE [LARGE SCALE GENOMIC DNA]</scope>
    <source>
        <strain evidence="7 8">ATCC BAA-789</strain>
    </source>
</reference>
<accession>A0A9X5FEN8</accession>
<dbReference type="FunFam" id="3.40.1010.10:FF:000001">
    <property type="entry name" value="Siroheme synthase"/>
    <property type="match status" value="1"/>
</dbReference>
<evidence type="ECO:0000313" key="8">
    <source>
        <dbReference type="Proteomes" id="UP000774283"/>
    </source>
</evidence>
<dbReference type="GO" id="GO:0019354">
    <property type="term" value="P:siroheme biosynthetic process"/>
    <property type="evidence" value="ECO:0007669"/>
    <property type="project" value="InterPro"/>
</dbReference>
<evidence type="ECO:0000256" key="4">
    <source>
        <dbReference type="ARBA" id="ARBA00022691"/>
    </source>
</evidence>
<gene>
    <name evidence="7" type="primary">cobA</name>
    <name evidence="7" type="ORF">HF995_11630</name>
</gene>
<dbReference type="SUPFAM" id="SSF53790">
    <property type="entry name" value="Tetrapyrrole methylase"/>
    <property type="match status" value="1"/>
</dbReference>
<dbReference type="InterPro" id="IPR050161">
    <property type="entry name" value="Siro_Cobalamin_biosynth"/>
</dbReference>